<evidence type="ECO:0000313" key="3">
    <source>
        <dbReference type="Proteomes" id="UP000029500"/>
    </source>
</evidence>
<dbReference type="PANTHER" id="PTHR10587">
    <property type="entry name" value="GLYCOSYL TRANSFERASE-RELATED"/>
    <property type="match status" value="1"/>
</dbReference>
<dbReference type="eggNOG" id="COG0726">
    <property type="taxonomic scope" value="Bacteria"/>
</dbReference>
<dbReference type="PANTHER" id="PTHR10587:SF125">
    <property type="entry name" value="POLYSACCHARIDE DEACETYLASE YHEN-RELATED"/>
    <property type="match status" value="1"/>
</dbReference>
<dbReference type="CDD" id="cd10944">
    <property type="entry name" value="CE4_SmPgdA_like"/>
    <property type="match status" value="1"/>
</dbReference>
<reference evidence="2 3" key="1">
    <citation type="submission" date="2014-08" db="EMBL/GenBank/DDBJ databases">
        <title>Comparative genomics of the Paenibacillus odorifer group.</title>
        <authorList>
            <person name="den Bakker H.C."/>
            <person name="Tsai Y.-C."/>
            <person name="Martin N."/>
            <person name="Korlach J."/>
            <person name="Wiedmann M."/>
        </authorList>
    </citation>
    <scope>NUCLEOTIDE SEQUENCE [LARGE SCALE GENOMIC DNA]</scope>
    <source>
        <strain evidence="2 3">DSM 15220</strain>
    </source>
</reference>
<gene>
    <name evidence="2" type="ORF">PGRAT_03590</name>
</gene>
<name>A0A089M5T2_9BACL</name>
<dbReference type="RefSeq" id="WP_025707127.1">
    <property type="nucleotide sequence ID" value="NZ_CP009287.1"/>
</dbReference>
<organism evidence="2 3">
    <name type="scientific">Paenibacillus graminis</name>
    <dbReference type="NCBI Taxonomy" id="189425"/>
    <lineage>
        <taxon>Bacteria</taxon>
        <taxon>Bacillati</taxon>
        <taxon>Bacillota</taxon>
        <taxon>Bacilli</taxon>
        <taxon>Bacillales</taxon>
        <taxon>Paenibacillaceae</taxon>
        <taxon>Paenibacillus</taxon>
    </lineage>
</organism>
<dbReference type="SUPFAM" id="SSF55383">
    <property type="entry name" value="Copper amine oxidase, domain N"/>
    <property type="match status" value="1"/>
</dbReference>
<protein>
    <submittedName>
        <fullName evidence="2">Polysaccharide deacetylase</fullName>
    </submittedName>
</protein>
<dbReference type="GO" id="GO:0016810">
    <property type="term" value="F:hydrolase activity, acting on carbon-nitrogen (but not peptide) bonds"/>
    <property type="evidence" value="ECO:0007669"/>
    <property type="project" value="InterPro"/>
</dbReference>
<dbReference type="SUPFAM" id="SSF88713">
    <property type="entry name" value="Glycoside hydrolase/deacetylase"/>
    <property type="match status" value="1"/>
</dbReference>
<dbReference type="Pfam" id="PF01522">
    <property type="entry name" value="Polysacc_deac_1"/>
    <property type="match status" value="1"/>
</dbReference>
<evidence type="ECO:0000259" key="1">
    <source>
        <dbReference type="PROSITE" id="PS51677"/>
    </source>
</evidence>
<accession>A0A089M5T2</accession>
<sequence length="465" mass="50253">MKGYRKNNVRRIVLGGLLAMVVLVLAFAGRTVLFKNNLPAALTQDVPLALPDAGRLQPLSGFTSGAAFSMSLTPSQAAAQTTAKTAIRAEASVKNGAAVTKVPAKPSLPAQTKQKMVYLTFDDGPSKITPKVLEILRQQGVKATFFVLGEQAKQRPELISAIWEQGHAIGNHTYNHNYHALYSGFTEFWSQIKQTEEIIRNITGVRPQLVRAPGGTFGHFDKLYFRLLAQAGYSVMDWTVDSGDSKRKGVPAGDILQESVADMTASRVILLLHDGGGHEQSAKALPEIIKRYKAAGYAFGVLNGEVQPVQFRVSASAARAGHAQPSKAWIAANIIPNRELFTPGKALALEVGLLETKLLPGEYTIREGQYKVPLRAAVERLGGEVSWDVSSRSGRVVWNGRTILADAAHQQLTVTDGDGRQQIRSADVQLIGSSLWISLRGLLDAAGHPPLTAAVTAEERRVKTL</sequence>
<evidence type="ECO:0000313" key="2">
    <source>
        <dbReference type="EMBL" id="AIQ66833.1"/>
    </source>
</evidence>
<dbReference type="InterPro" id="IPR050248">
    <property type="entry name" value="Polysacc_deacetylase_ArnD"/>
</dbReference>
<dbReference type="Gene3D" id="3.20.20.370">
    <property type="entry name" value="Glycoside hydrolase/deacetylase"/>
    <property type="match status" value="1"/>
</dbReference>
<dbReference type="GO" id="GO:0005975">
    <property type="term" value="P:carbohydrate metabolic process"/>
    <property type="evidence" value="ECO:0007669"/>
    <property type="project" value="InterPro"/>
</dbReference>
<dbReference type="EMBL" id="CP009287">
    <property type="protein sequence ID" value="AIQ66833.1"/>
    <property type="molecule type" value="Genomic_DNA"/>
</dbReference>
<dbReference type="PROSITE" id="PS51677">
    <property type="entry name" value="NODB"/>
    <property type="match status" value="1"/>
</dbReference>
<dbReference type="HOGENOM" id="CLU_045819_0_0_9"/>
<dbReference type="InterPro" id="IPR002509">
    <property type="entry name" value="NODB_dom"/>
</dbReference>
<dbReference type="KEGG" id="pgm:PGRAT_03590"/>
<dbReference type="InterPro" id="IPR011330">
    <property type="entry name" value="Glyco_hydro/deAcase_b/a-brl"/>
</dbReference>
<feature type="domain" description="NodB homology" evidence="1">
    <location>
        <begin position="115"/>
        <end position="300"/>
    </location>
</feature>
<dbReference type="InterPro" id="IPR036582">
    <property type="entry name" value="Mao_N_sf"/>
</dbReference>
<keyword evidence="3" id="KW-1185">Reference proteome</keyword>
<dbReference type="STRING" id="189425.PGRAT_03590"/>
<dbReference type="AlphaFoldDB" id="A0A089M5T2"/>
<dbReference type="OrthoDB" id="258610at2"/>
<dbReference type="Proteomes" id="UP000029500">
    <property type="component" value="Chromosome"/>
</dbReference>
<proteinExistence type="predicted"/>